<gene>
    <name evidence="1" type="ordered locus">Halhy_1078</name>
</gene>
<dbReference type="EMBL" id="CP002691">
    <property type="protein sequence ID" value="AEE48977.1"/>
    <property type="molecule type" value="Genomic_DNA"/>
</dbReference>
<dbReference type="RefSeq" id="WP_013763532.1">
    <property type="nucleotide sequence ID" value="NC_015510.1"/>
</dbReference>
<evidence type="ECO:0000313" key="2">
    <source>
        <dbReference type="Proteomes" id="UP000008461"/>
    </source>
</evidence>
<dbReference type="AlphaFoldDB" id="F4KQF1"/>
<proteinExistence type="predicted"/>
<dbReference type="KEGG" id="hhy:Halhy_1078"/>
<dbReference type="STRING" id="760192.Halhy_1078"/>
<sequence length="215" mass="25546">MKNKENKWLNYFGLILISIQIISCQIKSQEKEDCSKYVNENYLEQTTDTSLIKEVFEYQENLLERFGESSVKGLNHEAYHLLFHSSHGYGKSVKFERKVGACSISVKCIAMKEWFEDCKEYQIRIDEDEWNELEKMIYEFNFWTAEDFRTNKNVLDGHEFLLEGNRPEAEKCNKKSYKLVGRGSPRYDKMEALCENILAYEDQIKFRYEQSGKIK</sequence>
<reference key="2">
    <citation type="submission" date="2011-04" db="EMBL/GenBank/DDBJ databases">
        <title>Complete sequence of chromosome of Haliscomenobacter hydrossis DSM 1100.</title>
        <authorList>
            <consortium name="US DOE Joint Genome Institute (JGI-PGF)"/>
            <person name="Lucas S."/>
            <person name="Han J."/>
            <person name="Lapidus A."/>
            <person name="Bruce D."/>
            <person name="Goodwin L."/>
            <person name="Pitluck S."/>
            <person name="Peters L."/>
            <person name="Kyrpides N."/>
            <person name="Mavromatis K."/>
            <person name="Ivanova N."/>
            <person name="Ovchinnikova G."/>
            <person name="Pagani I."/>
            <person name="Daligault H."/>
            <person name="Detter J.C."/>
            <person name="Han C."/>
            <person name="Land M."/>
            <person name="Hauser L."/>
            <person name="Markowitz V."/>
            <person name="Cheng J.-F."/>
            <person name="Hugenholtz P."/>
            <person name="Woyke T."/>
            <person name="Wu D."/>
            <person name="Verbarg S."/>
            <person name="Frueling A."/>
            <person name="Brambilla E."/>
            <person name="Klenk H.-P."/>
            <person name="Eisen J.A."/>
        </authorList>
    </citation>
    <scope>NUCLEOTIDE SEQUENCE</scope>
    <source>
        <strain>DSM 1100</strain>
    </source>
</reference>
<dbReference type="HOGENOM" id="CLU_1281711_0_0_10"/>
<protein>
    <submittedName>
        <fullName evidence="1">Uncharacterized protein</fullName>
    </submittedName>
</protein>
<keyword evidence="2" id="KW-1185">Reference proteome</keyword>
<dbReference type="Proteomes" id="UP000008461">
    <property type="component" value="Chromosome"/>
</dbReference>
<evidence type="ECO:0000313" key="1">
    <source>
        <dbReference type="EMBL" id="AEE48977.1"/>
    </source>
</evidence>
<name>F4KQF1_HALH1</name>
<organism evidence="1 2">
    <name type="scientific">Haliscomenobacter hydrossis (strain ATCC 27775 / DSM 1100 / LMG 10767 / O)</name>
    <dbReference type="NCBI Taxonomy" id="760192"/>
    <lineage>
        <taxon>Bacteria</taxon>
        <taxon>Pseudomonadati</taxon>
        <taxon>Bacteroidota</taxon>
        <taxon>Saprospiria</taxon>
        <taxon>Saprospirales</taxon>
        <taxon>Haliscomenobacteraceae</taxon>
        <taxon>Haliscomenobacter</taxon>
    </lineage>
</organism>
<dbReference type="OrthoDB" id="9842056at2"/>
<reference evidence="1 2" key="1">
    <citation type="journal article" date="2011" name="Stand. Genomic Sci.">
        <title>Complete genome sequence of Haliscomenobacter hydrossis type strain (O).</title>
        <authorList>
            <consortium name="US DOE Joint Genome Institute (JGI-PGF)"/>
            <person name="Daligault H."/>
            <person name="Lapidus A."/>
            <person name="Zeytun A."/>
            <person name="Nolan M."/>
            <person name="Lucas S."/>
            <person name="Del Rio T.G."/>
            <person name="Tice H."/>
            <person name="Cheng J.F."/>
            <person name="Tapia R."/>
            <person name="Han C."/>
            <person name="Goodwin L."/>
            <person name="Pitluck S."/>
            <person name="Liolios K."/>
            <person name="Pagani I."/>
            <person name="Ivanova N."/>
            <person name="Huntemann M."/>
            <person name="Mavromatis K."/>
            <person name="Mikhailova N."/>
            <person name="Pati A."/>
            <person name="Chen A."/>
            <person name="Palaniappan K."/>
            <person name="Land M."/>
            <person name="Hauser L."/>
            <person name="Brambilla E.M."/>
            <person name="Rohde M."/>
            <person name="Verbarg S."/>
            <person name="Goker M."/>
            <person name="Bristow J."/>
            <person name="Eisen J.A."/>
            <person name="Markowitz V."/>
            <person name="Hugenholtz P."/>
            <person name="Kyrpides N.C."/>
            <person name="Klenk H.P."/>
            <person name="Woyke T."/>
        </authorList>
    </citation>
    <scope>NUCLEOTIDE SEQUENCE [LARGE SCALE GENOMIC DNA]</scope>
    <source>
        <strain evidence="2">ATCC 27775 / DSM 1100 / LMG 10767 / O</strain>
    </source>
</reference>
<accession>F4KQF1</accession>